<evidence type="ECO:0000259" key="13">
    <source>
        <dbReference type="PROSITE" id="PS50198"/>
    </source>
</evidence>
<dbReference type="InterPro" id="IPR023058">
    <property type="entry name" value="PPIase_PpiC_CS"/>
</dbReference>
<accession>A0A2U3L9J1</accession>
<dbReference type="InterPro" id="IPR046357">
    <property type="entry name" value="PPIase_dom_sf"/>
</dbReference>
<dbReference type="SUPFAM" id="SSF54534">
    <property type="entry name" value="FKBP-like"/>
    <property type="match status" value="1"/>
</dbReference>
<keyword evidence="6 12" id="KW-0472">Membrane</keyword>
<keyword evidence="3" id="KW-0997">Cell inner membrane</keyword>
<dbReference type="PANTHER" id="PTHR47529">
    <property type="entry name" value="PEPTIDYL-PROLYL CIS-TRANS ISOMERASE D"/>
    <property type="match status" value="1"/>
</dbReference>
<evidence type="ECO:0000256" key="11">
    <source>
        <dbReference type="PROSITE-ProRule" id="PRU00278"/>
    </source>
</evidence>
<keyword evidence="5 12" id="KW-1133">Transmembrane helix</keyword>
<keyword evidence="2" id="KW-1003">Cell membrane</keyword>
<evidence type="ECO:0000256" key="10">
    <source>
        <dbReference type="ARBA" id="ARBA00042775"/>
    </source>
</evidence>
<sequence length="663" mass="72487">MIRFLQTPGPLTKYLLGGILLLICVSMVWYLVPSSGSSGISYNFGGFGKGVVAQVDGNDISSDDVRQTAKLMLQQQMPQGGPNVGMLLPFFAQRAAEQLITRQALVAEATHMGLHVTPEEVKDELQHGRYAATFFPGGNFIGEQEYEDMLQRANLTPTKFEGDVGNEILISKLQALISGGASASTAEIHEQFIKQNSKVKFDYAVLKQDDIKKGLHPTEAELKAFYDSHKGTYANSVPEKRKVKYALLDTSKIEDGVQVTRDDFRAYYDQHRDEYRVPEQVKVSHIWIKMPLPGADGKLDDNKVAEAQHRADDLSKQLKNGAKFDELAKKYSEDPGSANVGGSLGWIGRAQMTPEFEKAAFALAEGQISGVVKSSDGFHIIRLDDKHDAHVKSLDEVKDQSEPILKRQKGQQVAEKKAEDLLKQARAQGLDAAAAAQGIPVITTDFFARRDTLPGLGPANQFMDAVFTAAEKSPPDVAPASQGIAVFQLLGIKPAATPTLEEIRSRVEGEFKNERSNRLLIQKTQELSDRAKAEHDLKRAAKELGATMKTSDFVLPDGQVPAVGSMTGQASAAFNMKPGEISGPIMSGGDGVVLALLEHQEPSEADFAAKRDQIRDSLLQSKQQELFGLFVTSLRDGMEKSGKIKINQEEMKTLTRTGSEQGM</sequence>
<name>A0A2U3L9J1_9BACT</name>
<dbReference type="Gene3D" id="1.10.4030.10">
    <property type="entry name" value="Porin chaperone SurA, peptide-binding domain"/>
    <property type="match status" value="1"/>
</dbReference>
<dbReference type="Pfam" id="PF13624">
    <property type="entry name" value="SurA_N_3"/>
    <property type="match status" value="1"/>
</dbReference>
<dbReference type="PROSITE" id="PS50198">
    <property type="entry name" value="PPIC_PPIASE_2"/>
    <property type="match status" value="1"/>
</dbReference>
<dbReference type="GO" id="GO:0005886">
    <property type="term" value="C:plasma membrane"/>
    <property type="evidence" value="ECO:0007669"/>
    <property type="project" value="UniProtKB-SubCell"/>
</dbReference>
<dbReference type="AlphaFoldDB" id="A0A2U3L9J1"/>
<evidence type="ECO:0000256" key="7">
    <source>
        <dbReference type="ARBA" id="ARBA00023186"/>
    </source>
</evidence>
<dbReference type="EMBL" id="OMOD01000185">
    <property type="protein sequence ID" value="SPF48587.1"/>
    <property type="molecule type" value="Genomic_DNA"/>
</dbReference>
<dbReference type="Proteomes" id="UP000238701">
    <property type="component" value="Unassembled WGS sequence"/>
</dbReference>
<feature type="transmembrane region" description="Helical" evidence="12">
    <location>
        <begin position="12"/>
        <end position="32"/>
    </location>
</feature>
<keyword evidence="4 12" id="KW-0812">Transmembrane</keyword>
<dbReference type="Pfam" id="PF13145">
    <property type="entry name" value="Rotamase_2"/>
    <property type="match status" value="1"/>
</dbReference>
<evidence type="ECO:0000256" key="4">
    <source>
        <dbReference type="ARBA" id="ARBA00022692"/>
    </source>
</evidence>
<dbReference type="PROSITE" id="PS01096">
    <property type="entry name" value="PPIC_PPIASE_1"/>
    <property type="match status" value="1"/>
</dbReference>
<proteinExistence type="inferred from homology"/>
<comment type="subcellular location">
    <subcellularLocation>
        <location evidence="1">Cell inner membrane</location>
        <topology evidence="1">Single-pass type II membrane protein</topology>
        <orientation evidence="1">Periplasmic side</orientation>
    </subcellularLocation>
</comment>
<organism evidence="14 15">
    <name type="scientific">Candidatus Sulfotelmatobacter kueseliae</name>
    <dbReference type="NCBI Taxonomy" id="2042962"/>
    <lineage>
        <taxon>Bacteria</taxon>
        <taxon>Pseudomonadati</taxon>
        <taxon>Acidobacteriota</taxon>
        <taxon>Terriglobia</taxon>
        <taxon>Terriglobales</taxon>
        <taxon>Candidatus Korobacteraceae</taxon>
        <taxon>Candidatus Sulfotelmatobacter</taxon>
    </lineage>
</organism>
<evidence type="ECO:0000256" key="8">
    <source>
        <dbReference type="ARBA" id="ARBA00038408"/>
    </source>
</evidence>
<evidence type="ECO:0000313" key="15">
    <source>
        <dbReference type="Proteomes" id="UP000238701"/>
    </source>
</evidence>
<comment type="similarity">
    <text evidence="8">Belongs to the PpiD chaperone family.</text>
</comment>
<reference evidence="15" key="1">
    <citation type="submission" date="2018-02" db="EMBL/GenBank/DDBJ databases">
        <authorList>
            <person name="Hausmann B."/>
        </authorList>
    </citation>
    <scope>NUCLEOTIDE SEQUENCE [LARGE SCALE GENOMIC DNA]</scope>
    <source>
        <strain evidence="15">Peat soil MAG SbA1</strain>
    </source>
</reference>
<keyword evidence="11" id="KW-0697">Rotamase</keyword>
<dbReference type="InterPro" id="IPR052029">
    <property type="entry name" value="PpiD_chaperone"/>
</dbReference>
<evidence type="ECO:0000256" key="12">
    <source>
        <dbReference type="SAM" id="Phobius"/>
    </source>
</evidence>
<evidence type="ECO:0000256" key="3">
    <source>
        <dbReference type="ARBA" id="ARBA00022519"/>
    </source>
</evidence>
<gene>
    <name evidence="14" type="ORF">SBA1_870026</name>
</gene>
<protein>
    <recommendedName>
        <fullName evidence="9">Periplasmic chaperone PpiD</fullName>
    </recommendedName>
    <alternativeName>
        <fullName evidence="10">Periplasmic folding chaperone</fullName>
    </alternativeName>
</protein>
<evidence type="ECO:0000256" key="1">
    <source>
        <dbReference type="ARBA" id="ARBA00004382"/>
    </source>
</evidence>
<evidence type="ECO:0000313" key="14">
    <source>
        <dbReference type="EMBL" id="SPF48587.1"/>
    </source>
</evidence>
<keyword evidence="11 14" id="KW-0413">Isomerase</keyword>
<dbReference type="InterPro" id="IPR027304">
    <property type="entry name" value="Trigger_fact/SurA_dom_sf"/>
</dbReference>
<dbReference type="SUPFAM" id="SSF109998">
    <property type="entry name" value="Triger factor/SurA peptide-binding domain-like"/>
    <property type="match status" value="1"/>
</dbReference>
<dbReference type="Gene3D" id="3.10.50.40">
    <property type="match status" value="1"/>
</dbReference>
<evidence type="ECO:0000256" key="6">
    <source>
        <dbReference type="ARBA" id="ARBA00023136"/>
    </source>
</evidence>
<dbReference type="Pfam" id="PF13616">
    <property type="entry name" value="Rotamase_3"/>
    <property type="match status" value="1"/>
</dbReference>
<evidence type="ECO:0000256" key="2">
    <source>
        <dbReference type="ARBA" id="ARBA00022475"/>
    </source>
</evidence>
<dbReference type="GO" id="GO:0003755">
    <property type="term" value="F:peptidyl-prolyl cis-trans isomerase activity"/>
    <property type="evidence" value="ECO:0007669"/>
    <property type="project" value="UniProtKB-KW"/>
</dbReference>
<dbReference type="InterPro" id="IPR000297">
    <property type="entry name" value="PPIase_PpiC"/>
</dbReference>
<evidence type="ECO:0000256" key="9">
    <source>
        <dbReference type="ARBA" id="ARBA00040743"/>
    </source>
</evidence>
<evidence type="ECO:0000256" key="5">
    <source>
        <dbReference type="ARBA" id="ARBA00022989"/>
    </source>
</evidence>
<feature type="domain" description="PpiC" evidence="13">
    <location>
        <begin position="278"/>
        <end position="385"/>
    </location>
</feature>
<dbReference type="PANTHER" id="PTHR47529:SF1">
    <property type="entry name" value="PERIPLASMIC CHAPERONE PPID"/>
    <property type="match status" value="1"/>
</dbReference>
<keyword evidence="7" id="KW-0143">Chaperone</keyword>